<dbReference type="AlphaFoldDB" id="A0A133P0R5"/>
<protein>
    <submittedName>
        <fullName evidence="2">Uncharacterized protein</fullName>
    </submittedName>
</protein>
<dbReference type="Proteomes" id="UP000070401">
    <property type="component" value="Unassembled WGS sequence"/>
</dbReference>
<organism evidence="2 3">
    <name type="scientific">Fusobacterium nucleatum</name>
    <dbReference type="NCBI Taxonomy" id="851"/>
    <lineage>
        <taxon>Bacteria</taxon>
        <taxon>Fusobacteriati</taxon>
        <taxon>Fusobacteriota</taxon>
        <taxon>Fusobacteriia</taxon>
        <taxon>Fusobacteriales</taxon>
        <taxon>Fusobacteriaceae</taxon>
        <taxon>Fusobacterium</taxon>
    </lineage>
</organism>
<accession>A0A133P0R5</accession>
<evidence type="ECO:0000313" key="2">
    <source>
        <dbReference type="EMBL" id="KXA22116.1"/>
    </source>
</evidence>
<keyword evidence="3" id="KW-1185">Reference proteome</keyword>
<reference evidence="3" key="1">
    <citation type="submission" date="2016-01" db="EMBL/GenBank/DDBJ databases">
        <authorList>
            <person name="Mitreva M."/>
            <person name="Pepin K.H."/>
            <person name="Mihindukulasuriya K.A."/>
            <person name="Fulton R."/>
            <person name="Fronick C."/>
            <person name="O'Laughlin M."/>
            <person name="Miner T."/>
            <person name="Herter B."/>
            <person name="Rosa B.A."/>
            <person name="Cordes M."/>
            <person name="Tomlinson C."/>
            <person name="Wollam A."/>
            <person name="Palsikar V.B."/>
            <person name="Mardis E.R."/>
            <person name="Wilson R.K."/>
        </authorList>
    </citation>
    <scope>NUCLEOTIDE SEQUENCE [LARGE SCALE GENOMIC DNA]</scope>
    <source>
        <strain evidence="3">MJR7757B</strain>
    </source>
</reference>
<comment type="caution">
    <text evidence="2">The sequence shown here is derived from an EMBL/GenBank/DDBJ whole genome shotgun (WGS) entry which is preliminary data.</text>
</comment>
<dbReference type="PATRIC" id="fig|851.8.peg.999"/>
<gene>
    <name evidence="2" type="ORF">HMPREF3221_00996</name>
</gene>
<sequence length="433" mass="49287">MDFKTGKIIEIVREFLANGEDKFEINGVDLSKAVFMYRERNTSFIPIPKGNYTTKLESDVLYLNIDDNIKAKAYEYQIIYTPDMKAGKYLEEYPELKVLVTKYNDLIDDVTNIIKYAKSTGVKVDTLKMTQILTPLEPNTFWAMNEDEKIVAFPLGNLNSKYEQMVSELKKEVDELIKTTKETSLSEIESTAKNKIFEFTEELKNKINELNVIFDKTQENIKSSVNKLNKNEKESIKEFERILGEKINSLNALFDELKNSLSSAVAKYISDNRDKLKGDRGAGITSITATGDKVTVNYDDNKNAVFTVPTVAGKDGQGIKGLSYTNSKLKITMSDNSSKEVEIKRGLNIKKVFDGKLPNEVKVNLGKNWKMCIFETDNGYISSYTNHIIIRDGEINRLEIGHGDIKYFASVVNNEFYLDGKRLPVVKKIFIME</sequence>
<dbReference type="Gene3D" id="1.20.120.20">
    <property type="entry name" value="Apolipoprotein"/>
    <property type="match status" value="1"/>
</dbReference>
<evidence type="ECO:0000256" key="1">
    <source>
        <dbReference type="SAM" id="Coils"/>
    </source>
</evidence>
<dbReference type="RefSeq" id="WP_060798320.1">
    <property type="nucleotide sequence ID" value="NZ_KQ956688.1"/>
</dbReference>
<proteinExistence type="predicted"/>
<name>A0A133P0R5_FUSNU</name>
<keyword evidence="1" id="KW-0175">Coiled coil</keyword>
<feature type="coiled-coil region" evidence="1">
    <location>
        <begin position="155"/>
        <end position="234"/>
    </location>
</feature>
<dbReference type="EMBL" id="LRPY01000099">
    <property type="protein sequence ID" value="KXA22116.1"/>
    <property type="molecule type" value="Genomic_DNA"/>
</dbReference>
<evidence type="ECO:0000313" key="3">
    <source>
        <dbReference type="Proteomes" id="UP000070401"/>
    </source>
</evidence>